<keyword evidence="2" id="KW-0732">Signal</keyword>
<evidence type="ECO:0000256" key="3">
    <source>
        <dbReference type="ARBA" id="ARBA00022737"/>
    </source>
</evidence>
<evidence type="ECO:0000259" key="5">
    <source>
        <dbReference type="PROSITE" id="PS51677"/>
    </source>
</evidence>
<dbReference type="PROSITE" id="PS51677">
    <property type="entry name" value="NODB"/>
    <property type="match status" value="1"/>
</dbReference>
<dbReference type="EMBL" id="AP023421">
    <property type="protein sequence ID" value="BCK85931.1"/>
    <property type="molecule type" value="Genomic_DNA"/>
</dbReference>
<dbReference type="AlphaFoldDB" id="A0A830QSP8"/>
<evidence type="ECO:0000259" key="4">
    <source>
        <dbReference type="PROSITE" id="PS51272"/>
    </source>
</evidence>
<dbReference type="PROSITE" id="PS51272">
    <property type="entry name" value="SLH"/>
    <property type="match status" value="1"/>
</dbReference>
<keyword evidence="6" id="KW-0614">Plasmid</keyword>
<reference evidence="6" key="1">
    <citation type="submission" date="2020-09" db="EMBL/GenBank/DDBJ databases">
        <title>New species isolated from human feces.</title>
        <authorList>
            <person name="Kitahara M."/>
            <person name="Shigeno Y."/>
            <person name="Shime M."/>
            <person name="Matsumoto Y."/>
            <person name="Nakamura S."/>
            <person name="Motooka D."/>
            <person name="Fukuoka S."/>
            <person name="Nishikawa H."/>
            <person name="Benno Y."/>
        </authorList>
    </citation>
    <scope>NUCLEOTIDE SEQUENCE</scope>
    <source>
        <strain evidence="6">MM59</strain>
        <plasmid evidence="6">pMM59_01</plasmid>
    </source>
</reference>
<geneLocation type="plasmid" evidence="6 7">
    <name>pMM59_01</name>
</geneLocation>
<dbReference type="Proteomes" id="UP000679848">
    <property type="component" value="Plasmid pMM59_01"/>
</dbReference>
<keyword evidence="7" id="KW-1185">Reference proteome</keyword>
<name>A0A830QSP8_9FIRM</name>
<evidence type="ECO:0000313" key="6">
    <source>
        <dbReference type="EMBL" id="BCK85931.1"/>
    </source>
</evidence>
<dbReference type="GO" id="GO:0005576">
    <property type="term" value="C:extracellular region"/>
    <property type="evidence" value="ECO:0007669"/>
    <property type="project" value="UniProtKB-SubCell"/>
</dbReference>
<organism evidence="6 7">
    <name type="scientific">Pusillibacter faecalis</name>
    <dbReference type="NCBI Taxonomy" id="2714358"/>
    <lineage>
        <taxon>Bacteria</taxon>
        <taxon>Bacillati</taxon>
        <taxon>Bacillota</taxon>
        <taxon>Clostridia</taxon>
        <taxon>Eubacteriales</taxon>
        <taxon>Oscillospiraceae</taxon>
        <taxon>Pusillibacter</taxon>
    </lineage>
</organism>
<proteinExistence type="predicted"/>
<protein>
    <recommendedName>
        <fullName evidence="8">Polysaccharide deacetylase family protein</fullName>
    </recommendedName>
</protein>
<sequence length="373" mass="41212">MVCRASGLDDRSLESGANWSAPAIAYGQYFGWFNEDEWNEPSAPITREFAAQLLVNAFFPEAVGTSEAIHFQDENDITSSRLPYVQAAVKLGLISGYADGTFLPKSGLTRAAAAALLSRSLLQEELVSGPKIQIPVLMYHDVSYLGHGYSKTPELFKKQMQELKDAGFHTVFFSEIINYVEQGTPLPSKPIVISIDDGYHSNYTYIYPILQELGMKAEISLIGDAIQYADWGMSWDEVREMAKSGLLSFQAHTKSLHSDHTAQGGRLGVLKIASESWSHYVRTLGNDTKAILDLIEKEVGVRPQVFTYPRGKFNAMSEAVTSRLGCKVSLTTKDGIAQVRQGDPSSLRLMDRIGMDFRNGSVVSVLKQFGYQA</sequence>
<dbReference type="PANTHER" id="PTHR34216:SF3">
    <property type="entry name" value="POLY-BETA-1,6-N-ACETYL-D-GLUCOSAMINE N-DEACETYLASE"/>
    <property type="match status" value="1"/>
</dbReference>
<accession>A0A830QSP8</accession>
<evidence type="ECO:0008006" key="8">
    <source>
        <dbReference type="Google" id="ProtNLM"/>
    </source>
</evidence>
<dbReference type="SUPFAM" id="SSF88713">
    <property type="entry name" value="Glycoside hydrolase/deacetylase"/>
    <property type="match status" value="1"/>
</dbReference>
<dbReference type="InterPro" id="IPR002509">
    <property type="entry name" value="NODB_dom"/>
</dbReference>
<feature type="domain" description="NodB homology" evidence="5">
    <location>
        <begin position="189"/>
        <end position="373"/>
    </location>
</feature>
<keyword evidence="3" id="KW-0677">Repeat</keyword>
<evidence type="ECO:0000256" key="2">
    <source>
        <dbReference type="ARBA" id="ARBA00022729"/>
    </source>
</evidence>
<evidence type="ECO:0000256" key="1">
    <source>
        <dbReference type="ARBA" id="ARBA00004613"/>
    </source>
</evidence>
<dbReference type="Pfam" id="PF00395">
    <property type="entry name" value="SLH"/>
    <property type="match status" value="1"/>
</dbReference>
<dbReference type="InterPro" id="IPR001119">
    <property type="entry name" value="SLH_dom"/>
</dbReference>
<dbReference type="InterPro" id="IPR011330">
    <property type="entry name" value="Glyco_hydro/deAcase_b/a-brl"/>
</dbReference>
<comment type="subcellular location">
    <subcellularLocation>
        <location evidence="1">Secreted</location>
    </subcellularLocation>
</comment>
<dbReference type="GO" id="GO:0005975">
    <property type="term" value="P:carbohydrate metabolic process"/>
    <property type="evidence" value="ECO:0007669"/>
    <property type="project" value="InterPro"/>
</dbReference>
<evidence type="ECO:0000313" key="7">
    <source>
        <dbReference type="Proteomes" id="UP000679848"/>
    </source>
</evidence>
<dbReference type="Pfam" id="PF01522">
    <property type="entry name" value="Polysacc_deac_1"/>
    <property type="match status" value="1"/>
</dbReference>
<dbReference type="PANTHER" id="PTHR34216">
    <property type="match status" value="1"/>
</dbReference>
<feature type="domain" description="SLH" evidence="4">
    <location>
        <begin position="68"/>
        <end position="131"/>
    </location>
</feature>
<dbReference type="KEGG" id="pfaa:MM59RIKEN_32500"/>
<dbReference type="GO" id="GO:0016810">
    <property type="term" value="F:hydrolase activity, acting on carbon-nitrogen (but not peptide) bonds"/>
    <property type="evidence" value="ECO:0007669"/>
    <property type="project" value="InterPro"/>
</dbReference>
<dbReference type="Gene3D" id="3.20.20.370">
    <property type="entry name" value="Glycoside hydrolase/deacetylase"/>
    <property type="match status" value="1"/>
</dbReference>
<dbReference type="InterPro" id="IPR051398">
    <property type="entry name" value="Polysacch_Deacetylase"/>
</dbReference>
<gene>
    <name evidence="6" type="ORF">MM59RIKEN_32500</name>
</gene>